<organism evidence="3 4">
    <name type="scientific">Legionella brunensis</name>
    <dbReference type="NCBI Taxonomy" id="29422"/>
    <lineage>
        <taxon>Bacteria</taxon>
        <taxon>Pseudomonadati</taxon>
        <taxon>Pseudomonadota</taxon>
        <taxon>Gammaproteobacteria</taxon>
        <taxon>Legionellales</taxon>
        <taxon>Legionellaceae</taxon>
        <taxon>Legionella</taxon>
    </lineage>
</organism>
<dbReference type="Gene3D" id="3.40.50.2300">
    <property type="match status" value="1"/>
</dbReference>
<keyword evidence="3" id="KW-0418">Kinase</keyword>
<feature type="domain" description="Response regulatory" evidence="2">
    <location>
        <begin position="2"/>
        <end position="129"/>
    </location>
</feature>
<dbReference type="GO" id="GO:0016301">
    <property type="term" value="F:kinase activity"/>
    <property type="evidence" value="ECO:0007669"/>
    <property type="project" value="UniProtKB-KW"/>
</dbReference>
<dbReference type="RefSeq" id="WP_058443041.1">
    <property type="nucleotide sequence ID" value="NZ_CAAAHU010000014.1"/>
</dbReference>
<comment type="caution">
    <text evidence="3">The sequence shown here is derived from an EMBL/GenBank/DDBJ whole genome shotgun (WGS) entry which is preliminary data.</text>
</comment>
<keyword evidence="4" id="KW-1185">Reference proteome</keyword>
<dbReference type="InterPro" id="IPR011006">
    <property type="entry name" value="CheY-like_superfamily"/>
</dbReference>
<sequence length="152" mass="17225">MRVLIVEDNAFNAFCLTRLLTAVNKQIQVIVVGDSLSTLNYLAENDASFIIMDGDLGASDGLYCNGPALAEVIWQKNPELPIVAWSDSENMRRAFIDVFKQYNKPFNEYSCWTKVVSQERIRQSLPYLLAQNAGKYFAREQNKNQEHCLPAA</sequence>
<keyword evidence="3" id="KW-0808">Transferase</keyword>
<accession>A0A0W0S0X4</accession>
<dbReference type="PROSITE" id="PS50110">
    <property type="entry name" value="RESPONSE_REGULATORY"/>
    <property type="match status" value="1"/>
</dbReference>
<dbReference type="CDD" id="cd00156">
    <property type="entry name" value="REC"/>
    <property type="match status" value="1"/>
</dbReference>
<protein>
    <submittedName>
        <fullName evidence="3">Two component sensor and regulator histidine kinase response regulator</fullName>
    </submittedName>
</protein>
<proteinExistence type="predicted"/>
<evidence type="ECO:0000313" key="4">
    <source>
        <dbReference type="Proteomes" id="UP000054742"/>
    </source>
</evidence>
<feature type="modified residue" description="4-aspartylphosphate" evidence="1">
    <location>
        <position position="53"/>
    </location>
</feature>
<dbReference type="SUPFAM" id="SSF52172">
    <property type="entry name" value="CheY-like"/>
    <property type="match status" value="1"/>
</dbReference>
<evidence type="ECO:0000259" key="2">
    <source>
        <dbReference type="PROSITE" id="PS50110"/>
    </source>
</evidence>
<dbReference type="EMBL" id="LNXV01000036">
    <property type="protein sequence ID" value="KTC76987.1"/>
    <property type="molecule type" value="Genomic_DNA"/>
</dbReference>
<dbReference type="GO" id="GO:0000160">
    <property type="term" value="P:phosphorelay signal transduction system"/>
    <property type="evidence" value="ECO:0007669"/>
    <property type="project" value="InterPro"/>
</dbReference>
<dbReference type="Proteomes" id="UP000054742">
    <property type="component" value="Unassembled WGS sequence"/>
</dbReference>
<keyword evidence="1" id="KW-0597">Phosphoprotein</keyword>
<dbReference type="STRING" id="29422.Lbru_3094"/>
<gene>
    <name evidence="3" type="ORF">Lbru_3094</name>
</gene>
<name>A0A0W0S0X4_9GAMM</name>
<dbReference type="Pfam" id="PF00072">
    <property type="entry name" value="Response_reg"/>
    <property type="match status" value="1"/>
</dbReference>
<reference evidence="3 4" key="1">
    <citation type="submission" date="2015-11" db="EMBL/GenBank/DDBJ databases">
        <title>Genomic analysis of 38 Legionella species identifies large and diverse effector repertoires.</title>
        <authorList>
            <person name="Burstein D."/>
            <person name="Amaro F."/>
            <person name="Zusman T."/>
            <person name="Lifshitz Z."/>
            <person name="Cohen O."/>
            <person name="Gilbert J.A."/>
            <person name="Pupko T."/>
            <person name="Shuman H.A."/>
            <person name="Segal G."/>
        </authorList>
    </citation>
    <scope>NUCLEOTIDE SEQUENCE [LARGE SCALE GENOMIC DNA]</scope>
    <source>
        <strain evidence="3 4">ATCC 43878</strain>
    </source>
</reference>
<dbReference type="PATRIC" id="fig|29422.6.peg.3272"/>
<dbReference type="OrthoDB" id="5650835at2"/>
<evidence type="ECO:0000256" key="1">
    <source>
        <dbReference type="PROSITE-ProRule" id="PRU00169"/>
    </source>
</evidence>
<dbReference type="AlphaFoldDB" id="A0A0W0S0X4"/>
<evidence type="ECO:0000313" key="3">
    <source>
        <dbReference type="EMBL" id="KTC76987.1"/>
    </source>
</evidence>
<dbReference type="InterPro" id="IPR001789">
    <property type="entry name" value="Sig_transdc_resp-reg_receiver"/>
</dbReference>